<organism evidence="1 2">
    <name type="scientific">Lichenicoccus roseus</name>
    <dbReference type="NCBI Taxonomy" id="2683649"/>
    <lineage>
        <taxon>Bacteria</taxon>
        <taxon>Pseudomonadati</taxon>
        <taxon>Pseudomonadota</taxon>
        <taxon>Alphaproteobacteria</taxon>
        <taxon>Acetobacterales</taxon>
        <taxon>Acetobacteraceae</taxon>
        <taxon>Lichenicoccus</taxon>
    </lineage>
</organism>
<keyword evidence="2" id="KW-1185">Reference proteome</keyword>
<proteinExistence type="predicted"/>
<dbReference type="Pfam" id="PF13481">
    <property type="entry name" value="AAA_25"/>
    <property type="match status" value="1"/>
</dbReference>
<protein>
    <recommendedName>
        <fullName evidence="3">AAA family ATPase</fullName>
    </recommendedName>
</protein>
<evidence type="ECO:0000313" key="1">
    <source>
        <dbReference type="EMBL" id="TLU71264.1"/>
    </source>
</evidence>
<sequence>MLRPEAAARVSNQRSPLGAGHLVESGLTFDTGDWDEAQLPLRPWISPGYLLRQAITVLVGAGAAGKSSLMITWAIALTFNRAFHRMTPQHPCKVLIFNAEDGPDEQKLRFSAALRSFGATPANLKDLVVRVSTTKLGRLIGRVDGVLGFLPAMTDLERQITSFEPDVVMLDPLIELHEADENDNGALREVMAHLRSLAVRHNLALLLAHHTRKGLITPGDPDAARGASAIVGAARIVATVVTMSQEEAISFGINDKVRRNYLRLDGAKSNHAALQNGEWFEKVAHQLANGEWAVTVVPWNPPLEVVGLEARMAILAGAEAGSPGGPWSPRLSSDPRSVRHLLVRHGVTTPKCQADFLKEMTSEHGFAIEDFKRANRSPARGLRAANGRPSNVRWDRDFEL</sequence>
<reference evidence="1 2" key="1">
    <citation type="submission" date="2019-05" db="EMBL/GenBank/DDBJ databases">
        <authorList>
            <person name="Pankratov T."/>
            <person name="Grouzdev D."/>
        </authorList>
    </citation>
    <scope>NUCLEOTIDE SEQUENCE [LARGE SCALE GENOMIC DNA]</scope>
    <source>
        <strain evidence="1 2">KEBCLARHB70R</strain>
    </source>
</reference>
<dbReference type="SUPFAM" id="SSF52540">
    <property type="entry name" value="P-loop containing nucleoside triphosphate hydrolases"/>
    <property type="match status" value="1"/>
</dbReference>
<dbReference type="Proteomes" id="UP000305654">
    <property type="component" value="Unassembled WGS sequence"/>
</dbReference>
<evidence type="ECO:0000313" key="2">
    <source>
        <dbReference type="Proteomes" id="UP000305654"/>
    </source>
</evidence>
<accession>A0A5R9J0V4</accession>
<dbReference type="AlphaFoldDB" id="A0A5R9J0V4"/>
<comment type="caution">
    <text evidence="1">The sequence shown here is derived from an EMBL/GenBank/DDBJ whole genome shotgun (WGS) entry which is preliminary data.</text>
</comment>
<dbReference type="InterPro" id="IPR027417">
    <property type="entry name" value="P-loop_NTPase"/>
</dbReference>
<dbReference type="RefSeq" id="WP_138327301.1">
    <property type="nucleotide sequence ID" value="NZ_VCDI01000007.1"/>
</dbReference>
<gene>
    <name evidence="1" type="ORF">FE263_17315</name>
</gene>
<dbReference type="OrthoDB" id="1496333at2"/>
<dbReference type="EMBL" id="VCDI01000007">
    <property type="protein sequence ID" value="TLU71264.1"/>
    <property type="molecule type" value="Genomic_DNA"/>
</dbReference>
<name>A0A5R9J0V4_9PROT</name>
<dbReference type="Gene3D" id="3.40.50.300">
    <property type="entry name" value="P-loop containing nucleotide triphosphate hydrolases"/>
    <property type="match status" value="1"/>
</dbReference>
<evidence type="ECO:0008006" key="3">
    <source>
        <dbReference type="Google" id="ProtNLM"/>
    </source>
</evidence>